<protein>
    <submittedName>
        <fullName evidence="10">NADH-ubiquinone/plastoquinone complex I subunit</fullName>
    </submittedName>
</protein>
<evidence type="ECO:0000256" key="6">
    <source>
        <dbReference type="ARBA" id="ARBA00023136"/>
    </source>
</evidence>
<keyword evidence="3 7" id="KW-0812">Transmembrane</keyword>
<feature type="transmembrane region" description="Helical" evidence="8">
    <location>
        <begin position="56"/>
        <end position="76"/>
    </location>
</feature>
<feature type="domain" description="NADH:quinone oxidoreductase/Mrp antiporter transmembrane" evidence="9">
    <location>
        <begin position="58"/>
        <end position="338"/>
    </location>
</feature>
<feature type="transmembrane region" description="Helical" evidence="8">
    <location>
        <begin position="229"/>
        <end position="247"/>
    </location>
</feature>
<feature type="transmembrane region" description="Helical" evidence="8">
    <location>
        <begin position="88"/>
        <end position="111"/>
    </location>
</feature>
<feature type="transmembrane region" description="Helical" evidence="8">
    <location>
        <begin position="131"/>
        <end position="156"/>
    </location>
</feature>
<evidence type="ECO:0000256" key="3">
    <source>
        <dbReference type="ARBA" id="ARBA00022692"/>
    </source>
</evidence>
<feature type="transmembrane region" description="Helical" evidence="8">
    <location>
        <begin position="378"/>
        <end position="397"/>
    </location>
</feature>
<dbReference type="EMBL" id="AHNP02000007">
    <property type="protein sequence ID" value="EPG57862.1"/>
    <property type="molecule type" value="Genomic_DNA"/>
</dbReference>
<accession>A0AAV3JAY6</accession>
<evidence type="ECO:0000256" key="1">
    <source>
        <dbReference type="ARBA" id="ARBA00004651"/>
    </source>
</evidence>
<dbReference type="GO" id="GO:0016491">
    <property type="term" value="F:oxidoreductase activity"/>
    <property type="evidence" value="ECO:0007669"/>
    <property type="project" value="UniProtKB-KW"/>
</dbReference>
<name>A0AAV3JAY6_LEPBO</name>
<dbReference type="Pfam" id="PF00361">
    <property type="entry name" value="Proton_antipo_M"/>
    <property type="match status" value="1"/>
</dbReference>
<keyword evidence="6 8" id="KW-0472">Membrane</keyword>
<evidence type="ECO:0000256" key="4">
    <source>
        <dbReference type="ARBA" id="ARBA00022989"/>
    </source>
</evidence>
<feature type="transmembrane region" description="Helical" evidence="8">
    <location>
        <begin position="204"/>
        <end position="222"/>
    </location>
</feature>
<dbReference type="Proteomes" id="UP000014570">
    <property type="component" value="Unassembled WGS sequence"/>
</dbReference>
<feature type="transmembrane region" description="Helical" evidence="8">
    <location>
        <begin position="333"/>
        <end position="357"/>
    </location>
</feature>
<keyword evidence="2" id="KW-1003">Cell membrane</keyword>
<evidence type="ECO:0000256" key="5">
    <source>
        <dbReference type="ARBA" id="ARBA00023002"/>
    </source>
</evidence>
<feature type="transmembrane region" description="Helical" evidence="8">
    <location>
        <begin position="253"/>
        <end position="277"/>
    </location>
</feature>
<dbReference type="AlphaFoldDB" id="A0AAV3JAY6"/>
<evidence type="ECO:0000256" key="2">
    <source>
        <dbReference type="ARBA" id="ARBA00022475"/>
    </source>
</evidence>
<proteinExistence type="predicted"/>
<comment type="caution">
    <text evidence="10">The sequence shown here is derived from an EMBL/GenBank/DDBJ whole genome shotgun (WGS) entry which is preliminary data.</text>
</comment>
<keyword evidence="5" id="KW-0560">Oxidoreductase</keyword>
<comment type="subcellular location">
    <subcellularLocation>
        <location evidence="1">Cell membrane</location>
        <topology evidence="1">Multi-pass membrane protein</topology>
    </subcellularLocation>
    <subcellularLocation>
        <location evidence="7">Membrane</location>
        <topology evidence="7">Multi-pass membrane protein</topology>
    </subcellularLocation>
</comment>
<evidence type="ECO:0000259" key="9">
    <source>
        <dbReference type="Pfam" id="PF00361"/>
    </source>
</evidence>
<dbReference type="InterPro" id="IPR001750">
    <property type="entry name" value="ND/Mrp_TM"/>
</dbReference>
<gene>
    <name evidence="10" type="ORF">LEP1GSC103_2424</name>
</gene>
<dbReference type="InterPro" id="IPR052175">
    <property type="entry name" value="ComplexI-like_HydComp"/>
</dbReference>
<feature type="transmembrane region" description="Helical" evidence="8">
    <location>
        <begin position="6"/>
        <end position="25"/>
    </location>
</feature>
<evidence type="ECO:0000256" key="8">
    <source>
        <dbReference type="SAM" id="Phobius"/>
    </source>
</evidence>
<dbReference type="PANTHER" id="PTHR42682:SF5">
    <property type="entry name" value="HYDROGENASE-4 COMPONENT F"/>
    <property type="match status" value="1"/>
</dbReference>
<dbReference type="GO" id="GO:0005886">
    <property type="term" value="C:plasma membrane"/>
    <property type="evidence" value="ECO:0007669"/>
    <property type="project" value="UniProtKB-SubCell"/>
</dbReference>
<evidence type="ECO:0000256" key="7">
    <source>
        <dbReference type="RuleBase" id="RU000320"/>
    </source>
</evidence>
<evidence type="ECO:0000313" key="10">
    <source>
        <dbReference type="EMBL" id="EPG57862.1"/>
    </source>
</evidence>
<feature type="transmembrane region" description="Helical" evidence="8">
    <location>
        <begin position="32"/>
        <end position="50"/>
    </location>
</feature>
<feature type="transmembrane region" description="Helical" evidence="8">
    <location>
        <begin position="168"/>
        <end position="184"/>
    </location>
</feature>
<reference evidence="10 11" key="1">
    <citation type="submission" date="2013-04" db="EMBL/GenBank/DDBJ databases">
        <authorList>
            <person name="Harkins D.M."/>
            <person name="Durkin A.S."/>
            <person name="Brinkac L.M."/>
            <person name="Haft D.H."/>
            <person name="Selengut J.D."/>
            <person name="Sanka R."/>
            <person name="DePew J."/>
            <person name="Purushe J."/>
            <person name="Chanthongthip A."/>
            <person name="Lattana O."/>
            <person name="Phetsouvanh R."/>
            <person name="Newton P.N."/>
            <person name="Vinetz J.M."/>
            <person name="Sutton G.G."/>
            <person name="Nierman W.C."/>
            <person name="Fouts D.E."/>
        </authorList>
    </citation>
    <scope>NUCLEOTIDE SEQUENCE [LARGE SCALE GENOMIC DNA]</scope>
    <source>
        <strain evidence="10 11">UI 09931</strain>
    </source>
</reference>
<sequence length="406" mass="45280">MNLLVLNGIGVMVLFLILLAYILAPTRGQKQIAMWSLLMILCVGLTFAAWNLEGFALQWVLIEATTFTGALLVSSSRTSKSFPIAWKFLLINSFGLGIAFLGIIIVVATLRGIDHPVEVLAGKLSEHPENLWIEIGLWLAIFGYSAKLGLFPNHVWVVDTYGESPSQISALIAAFVPVAVSYALRPFIHMDHQLYPTTFSAADGLLILGIITMLQSIVALYQRNDLRMMTAKVALFHSGAIGIFLWMDLTDSVFNFVMAGNIVMKSVLFLTMGIVRMDAGKRELSKIFLSEKINKKALSLYTASLFVAFILPGSPIFVNDLLLLKVGWAQGQWFVITVPFLGLIFFGVLLYKTVPLFNLEDRPFVKEFAGTLQIRMTIRFCFLSWYWVSVFGVSIIYCKENFECVA</sequence>
<evidence type="ECO:0000313" key="11">
    <source>
        <dbReference type="Proteomes" id="UP000014570"/>
    </source>
</evidence>
<feature type="transmembrane region" description="Helical" evidence="8">
    <location>
        <begin position="298"/>
        <end position="318"/>
    </location>
</feature>
<dbReference type="PANTHER" id="PTHR42682">
    <property type="entry name" value="HYDROGENASE-4 COMPONENT F"/>
    <property type="match status" value="1"/>
</dbReference>
<organism evidence="10 11">
    <name type="scientific">Leptospira borgpetersenii serovar Javanica str. UI 09931</name>
    <dbReference type="NCBI Taxonomy" id="1049767"/>
    <lineage>
        <taxon>Bacteria</taxon>
        <taxon>Pseudomonadati</taxon>
        <taxon>Spirochaetota</taxon>
        <taxon>Spirochaetia</taxon>
        <taxon>Leptospirales</taxon>
        <taxon>Leptospiraceae</taxon>
        <taxon>Leptospira</taxon>
    </lineage>
</organism>
<keyword evidence="4 8" id="KW-1133">Transmembrane helix</keyword>